<dbReference type="InterPro" id="IPR029016">
    <property type="entry name" value="GAF-like_dom_sf"/>
</dbReference>
<name>A0ABT8UQT3_9MYCO</name>
<dbReference type="Gene3D" id="3.30.450.40">
    <property type="match status" value="1"/>
</dbReference>
<gene>
    <name evidence="3" type="ORF">Q2100_23665</name>
</gene>
<dbReference type="InterPro" id="IPR029787">
    <property type="entry name" value="Nucleotide_cyclase"/>
</dbReference>
<sequence>MRDALNDVDVLQAVLDSSPDMVTISEASGHVLYINASGLAMVGMTALSPVRPLTMSEFFVRSGTTVETEMPFDFSREGHGFSELKNFSFASDGPIPVEITTFVVDRSRDRGNVVVSVIRDRRSAQSHDKWHAAARESTYLAAEQRAVAKLSRLALDGDLDQLLDSATTAASTLMGVNRSMVTCPVEGDDESIAVVGFSGQPPRPLLLPAGHRSLMGYTLAVNDVVVCEDRDQESRFSTEGMASYGFRSGASVPIPGTDGPWGALSVHSNDNRVYSERDLAFLQTVADVLSAAIRRVELDRQLRERSMHDSLTGLPNRTLAYERIEHTLARAQQDGTTMAVLVLDIDDFKIINDSLGHEAGDRALVRLAGRLATAVRPEDTVARVGGDEFLVIAEDIRGIDQACELASALTTAVNSPPPTGVDPTPLSVSIGIAVSEADSTRQQLIHHADLAMYRAKDSRKRWQRRLRPRRPLRRRTDATPLGRPAHRAR</sequence>
<keyword evidence="4" id="KW-1185">Reference proteome</keyword>
<dbReference type="SUPFAM" id="SSF55073">
    <property type="entry name" value="Nucleotide cyclase"/>
    <property type="match status" value="1"/>
</dbReference>
<comment type="caution">
    <text evidence="3">The sequence shown here is derived from an EMBL/GenBank/DDBJ whole genome shotgun (WGS) entry which is preliminary data.</text>
</comment>
<evidence type="ECO:0000313" key="3">
    <source>
        <dbReference type="EMBL" id="MDO3638758.1"/>
    </source>
</evidence>
<feature type="compositionally biased region" description="Basic residues" evidence="1">
    <location>
        <begin position="459"/>
        <end position="473"/>
    </location>
</feature>
<dbReference type="EMBL" id="JAUMSQ010000240">
    <property type="protein sequence ID" value="MDO3638758.1"/>
    <property type="molecule type" value="Genomic_DNA"/>
</dbReference>
<dbReference type="PANTHER" id="PTHR46663">
    <property type="entry name" value="DIGUANYLATE CYCLASE DGCT-RELATED"/>
    <property type="match status" value="1"/>
</dbReference>
<dbReference type="Gene3D" id="3.30.450.20">
    <property type="entry name" value="PAS domain"/>
    <property type="match status" value="1"/>
</dbReference>
<dbReference type="Pfam" id="PF01590">
    <property type="entry name" value="GAF"/>
    <property type="match status" value="1"/>
</dbReference>
<dbReference type="InterPro" id="IPR000160">
    <property type="entry name" value="GGDEF_dom"/>
</dbReference>
<reference evidence="3" key="1">
    <citation type="submission" date="2023-07" db="EMBL/GenBank/DDBJ databases">
        <title>Mycolicibacterium sp. nov., a novel bacterial species.</title>
        <authorList>
            <person name="Cao Y."/>
        </authorList>
    </citation>
    <scope>NUCLEOTIDE SEQUENCE</scope>
    <source>
        <strain evidence="3">KC 300</strain>
    </source>
</reference>
<dbReference type="Proteomes" id="UP001168823">
    <property type="component" value="Unassembled WGS sequence"/>
</dbReference>
<dbReference type="Gene3D" id="3.30.70.270">
    <property type="match status" value="1"/>
</dbReference>
<dbReference type="InterPro" id="IPR052163">
    <property type="entry name" value="DGC-Regulatory_Protein"/>
</dbReference>
<accession>A0ABT8UQT3</accession>
<dbReference type="PROSITE" id="PS50887">
    <property type="entry name" value="GGDEF"/>
    <property type="match status" value="1"/>
</dbReference>
<dbReference type="NCBIfam" id="TIGR00254">
    <property type="entry name" value="GGDEF"/>
    <property type="match status" value="1"/>
</dbReference>
<dbReference type="SUPFAM" id="SSF55781">
    <property type="entry name" value="GAF domain-like"/>
    <property type="match status" value="1"/>
</dbReference>
<dbReference type="GO" id="GO:0052621">
    <property type="term" value="F:diguanylate cyclase activity"/>
    <property type="evidence" value="ECO:0007669"/>
    <property type="project" value="UniProtKB-EC"/>
</dbReference>
<dbReference type="SUPFAM" id="SSF55785">
    <property type="entry name" value="PYP-like sensor domain (PAS domain)"/>
    <property type="match status" value="1"/>
</dbReference>
<dbReference type="SMART" id="SM00065">
    <property type="entry name" value="GAF"/>
    <property type="match status" value="1"/>
</dbReference>
<proteinExistence type="predicted"/>
<evidence type="ECO:0000259" key="2">
    <source>
        <dbReference type="PROSITE" id="PS50887"/>
    </source>
</evidence>
<organism evidence="3 4">
    <name type="scientific">Mycolicibacterium arseniciresistens</name>
    <dbReference type="NCBI Taxonomy" id="3062257"/>
    <lineage>
        <taxon>Bacteria</taxon>
        <taxon>Bacillati</taxon>
        <taxon>Actinomycetota</taxon>
        <taxon>Actinomycetes</taxon>
        <taxon>Mycobacteriales</taxon>
        <taxon>Mycobacteriaceae</taxon>
        <taxon>Mycolicibacterium</taxon>
    </lineage>
</organism>
<dbReference type="InterPro" id="IPR043128">
    <property type="entry name" value="Rev_trsase/Diguanyl_cyclase"/>
</dbReference>
<protein>
    <submittedName>
        <fullName evidence="3">Sensor domain-containing diguanylate cyclase</fullName>
        <ecNumber evidence="3">2.7.7.65</ecNumber>
    </submittedName>
</protein>
<keyword evidence="3" id="KW-0808">Transferase</keyword>
<evidence type="ECO:0000256" key="1">
    <source>
        <dbReference type="SAM" id="MobiDB-lite"/>
    </source>
</evidence>
<dbReference type="InterPro" id="IPR003018">
    <property type="entry name" value="GAF"/>
</dbReference>
<evidence type="ECO:0000313" key="4">
    <source>
        <dbReference type="Proteomes" id="UP001168823"/>
    </source>
</evidence>
<dbReference type="SMART" id="SM00267">
    <property type="entry name" value="GGDEF"/>
    <property type="match status" value="1"/>
</dbReference>
<dbReference type="PANTHER" id="PTHR46663:SF2">
    <property type="entry name" value="GGDEF DOMAIN-CONTAINING PROTEIN"/>
    <property type="match status" value="1"/>
</dbReference>
<feature type="region of interest" description="Disordered" evidence="1">
    <location>
        <begin position="459"/>
        <end position="489"/>
    </location>
</feature>
<keyword evidence="3" id="KW-0548">Nucleotidyltransferase</keyword>
<feature type="domain" description="GGDEF" evidence="2">
    <location>
        <begin position="336"/>
        <end position="468"/>
    </location>
</feature>
<dbReference type="Pfam" id="PF00990">
    <property type="entry name" value="GGDEF"/>
    <property type="match status" value="1"/>
</dbReference>
<dbReference type="InterPro" id="IPR035965">
    <property type="entry name" value="PAS-like_dom_sf"/>
</dbReference>
<dbReference type="RefSeq" id="WP_302916015.1">
    <property type="nucleotide sequence ID" value="NZ_JAUMSQ010000240.1"/>
</dbReference>
<dbReference type="EC" id="2.7.7.65" evidence="3"/>
<dbReference type="CDD" id="cd01949">
    <property type="entry name" value="GGDEF"/>
    <property type="match status" value="1"/>
</dbReference>